<evidence type="ECO:0000313" key="8">
    <source>
        <dbReference type="Proteomes" id="UP000249619"/>
    </source>
</evidence>
<keyword evidence="5" id="KW-0206">Cytoskeleton</keyword>
<dbReference type="STRING" id="183478.A0A364NAW3"/>
<comment type="subcellular location">
    <subcellularLocation>
        <location evidence="1">Cytoplasm</location>
        <location evidence="1">Cytoskeleton</location>
    </subcellularLocation>
</comment>
<keyword evidence="4" id="KW-0009">Actin-binding</keyword>
<reference evidence="8" key="1">
    <citation type="submission" date="2018-05" db="EMBL/GenBank/DDBJ databases">
        <title>Draft genome sequence of Stemphylium lycopersici strain CIDEFI 213.</title>
        <authorList>
            <person name="Medina R."/>
            <person name="Franco M.E.E."/>
            <person name="Lucentini C.G."/>
            <person name="Saparrat M.C.N."/>
            <person name="Balatti P.A."/>
        </authorList>
    </citation>
    <scope>NUCLEOTIDE SEQUENCE [LARGE SCALE GENOMIC DNA]</scope>
    <source>
        <strain evidence="8">CIDEFI 213</strain>
    </source>
</reference>
<proteinExistence type="inferred from homology"/>
<protein>
    <submittedName>
        <fullName evidence="7">ARP2/3 complex, 21 kDa p21-Arc subunit</fullName>
    </submittedName>
</protein>
<dbReference type="PANTHER" id="PTHR12391">
    <property type="entry name" value="ARP2/3 COMPLEX 21 KD SUBUNIT"/>
    <property type="match status" value="1"/>
</dbReference>
<dbReference type="InterPro" id="IPR007204">
    <property type="entry name" value="ARPC3"/>
</dbReference>
<comment type="caution">
    <text evidence="7">The sequence shown here is derived from an EMBL/GenBank/DDBJ whole genome shotgun (WGS) entry which is preliminary data.</text>
</comment>
<dbReference type="FunFam" id="1.10.1760.10:FF:000002">
    <property type="entry name" value="Actin-related protein 2/3 complex subunit 3"/>
    <property type="match status" value="1"/>
</dbReference>
<dbReference type="SUPFAM" id="SSF69060">
    <property type="entry name" value="Arp2/3 complex 21 kDa subunit ARPC3"/>
    <property type="match status" value="1"/>
</dbReference>
<dbReference type="EMBL" id="QGDH01000023">
    <property type="protein sequence ID" value="RAR14337.1"/>
    <property type="molecule type" value="Genomic_DNA"/>
</dbReference>
<organism evidence="7 8">
    <name type="scientific">Stemphylium lycopersici</name>
    <name type="common">Tomato gray leaf spot disease fungus</name>
    <name type="synonym">Thyrospora lycopersici</name>
    <dbReference type="NCBI Taxonomy" id="183478"/>
    <lineage>
        <taxon>Eukaryota</taxon>
        <taxon>Fungi</taxon>
        <taxon>Dikarya</taxon>
        <taxon>Ascomycota</taxon>
        <taxon>Pezizomycotina</taxon>
        <taxon>Dothideomycetes</taxon>
        <taxon>Pleosporomycetidae</taxon>
        <taxon>Pleosporales</taxon>
        <taxon>Pleosporineae</taxon>
        <taxon>Pleosporaceae</taxon>
        <taxon>Stemphylium</taxon>
    </lineage>
</organism>
<feature type="compositionally biased region" description="Basic and acidic residues" evidence="6">
    <location>
        <begin position="407"/>
        <end position="419"/>
    </location>
</feature>
<feature type="region of interest" description="Disordered" evidence="6">
    <location>
        <begin position="403"/>
        <end position="441"/>
    </location>
</feature>
<evidence type="ECO:0000256" key="5">
    <source>
        <dbReference type="ARBA" id="ARBA00023212"/>
    </source>
</evidence>
<sequence length="441" mass="50122">MGGGLVTPPRQPYEHTSAAVQRSYAVTSAELQERHPTHDFCGQAHFKMPAYHSVFLDEPNQQLIGNFALLPLRTRTRGPAVQLPALPADVTELTIDASHESYDPLDEILALFRANTFFRNFEIKGPADRVLIYGILFVSEVLGKIKPSMGRREAEKAVMNIALDTNFAIPGDAGFPLNQAFEAPADRNAAEVMRQYIMQMRQELATRLLNRVYADETNSPSKWWLSYTKRKFMGKAFSSVPAVPSLTPQLPALFGIDLPPCGPIPQVAYENVVLRLRKMWLQHANTRPVNTPVLGICQWILEDYKAEEDESPAGSLRRTQRRTPWRREEVFKYELCWAKYFVREAEALERRGGMMEMEREKLEFVEKLYPVPKELHIYVRKAPNQKVVWEMWKGWQKKKRGSVATRDAQEGVERVRQDNEEVLGNGEVSGEVPGGLAPAAE</sequence>
<evidence type="ECO:0000256" key="1">
    <source>
        <dbReference type="ARBA" id="ARBA00004245"/>
    </source>
</evidence>
<gene>
    <name evidence="7" type="ORF">DDE83_002287</name>
</gene>
<dbReference type="Proteomes" id="UP000249619">
    <property type="component" value="Unassembled WGS sequence"/>
</dbReference>
<evidence type="ECO:0000256" key="2">
    <source>
        <dbReference type="ARBA" id="ARBA00010856"/>
    </source>
</evidence>
<dbReference type="GO" id="GO:0030833">
    <property type="term" value="P:regulation of actin filament polymerization"/>
    <property type="evidence" value="ECO:0007669"/>
    <property type="project" value="InterPro"/>
</dbReference>
<evidence type="ECO:0000256" key="4">
    <source>
        <dbReference type="ARBA" id="ARBA00023203"/>
    </source>
</evidence>
<evidence type="ECO:0000256" key="3">
    <source>
        <dbReference type="ARBA" id="ARBA00022490"/>
    </source>
</evidence>
<dbReference type="InterPro" id="IPR036753">
    <property type="entry name" value="ARPC3_sf"/>
</dbReference>
<keyword evidence="3" id="KW-0963">Cytoplasm</keyword>
<dbReference type="GO" id="GO:0034314">
    <property type="term" value="P:Arp2/3 complex-mediated actin nucleation"/>
    <property type="evidence" value="ECO:0007669"/>
    <property type="project" value="InterPro"/>
</dbReference>
<evidence type="ECO:0000256" key="6">
    <source>
        <dbReference type="SAM" id="MobiDB-lite"/>
    </source>
</evidence>
<dbReference type="Gene3D" id="1.10.1760.10">
    <property type="entry name" value="Actin-related protein 2/3 complex subunit 3"/>
    <property type="match status" value="1"/>
</dbReference>
<accession>A0A364NAW3</accession>
<dbReference type="GO" id="GO:0005885">
    <property type="term" value="C:Arp2/3 protein complex"/>
    <property type="evidence" value="ECO:0007669"/>
    <property type="project" value="InterPro"/>
</dbReference>
<evidence type="ECO:0000313" key="7">
    <source>
        <dbReference type="EMBL" id="RAR14337.1"/>
    </source>
</evidence>
<name>A0A364NAW3_STELY</name>
<keyword evidence="8" id="KW-1185">Reference proteome</keyword>
<dbReference type="GO" id="GO:0003779">
    <property type="term" value="F:actin binding"/>
    <property type="evidence" value="ECO:0007669"/>
    <property type="project" value="UniProtKB-KW"/>
</dbReference>
<dbReference type="Pfam" id="PF04062">
    <property type="entry name" value="P21-Arc"/>
    <property type="match status" value="1"/>
</dbReference>
<comment type="similarity">
    <text evidence="2">Belongs to the ARPC3 family.</text>
</comment>
<dbReference type="AlphaFoldDB" id="A0A364NAW3"/>